<feature type="domain" description="SnoaL-like" evidence="2">
    <location>
        <begin position="40"/>
        <end position="144"/>
    </location>
</feature>
<dbReference type="InterPro" id="IPR037401">
    <property type="entry name" value="SnoaL-like"/>
</dbReference>
<feature type="signal peptide" evidence="1">
    <location>
        <begin position="1"/>
        <end position="24"/>
    </location>
</feature>
<dbReference type="Pfam" id="PF12680">
    <property type="entry name" value="SnoaL_2"/>
    <property type="match status" value="1"/>
</dbReference>
<dbReference type="OrthoDB" id="1450423at2"/>
<dbReference type="AlphaFoldDB" id="A0A5B2TEK0"/>
<dbReference type="EMBL" id="VUKA01000010">
    <property type="protein sequence ID" value="KAA2212230.1"/>
    <property type="molecule type" value="Genomic_DNA"/>
</dbReference>
<comment type="caution">
    <text evidence="3">The sequence shown here is derived from an EMBL/GenBank/DDBJ whole genome shotgun (WGS) entry which is preliminary data.</text>
</comment>
<evidence type="ECO:0000313" key="3">
    <source>
        <dbReference type="EMBL" id="KAA2212230.1"/>
    </source>
</evidence>
<keyword evidence="4" id="KW-1185">Reference proteome</keyword>
<gene>
    <name evidence="3" type="ORF">F0Q34_16290</name>
</gene>
<reference evidence="3 4" key="1">
    <citation type="journal article" date="2015" name="Int. J. Syst. Evol. Microbiol.">
        <title>Roseomonas oryzae sp. nov., isolated from paddy rhizosphere soil.</title>
        <authorList>
            <person name="Ramaprasad E.V."/>
            <person name="Sasikala Ch."/>
            <person name="Ramana Ch.V."/>
        </authorList>
    </citation>
    <scope>NUCLEOTIDE SEQUENCE [LARGE SCALE GENOMIC DNA]</scope>
    <source>
        <strain evidence="3 4">KCTC 42542</strain>
    </source>
</reference>
<evidence type="ECO:0000256" key="1">
    <source>
        <dbReference type="SAM" id="SignalP"/>
    </source>
</evidence>
<evidence type="ECO:0000313" key="4">
    <source>
        <dbReference type="Proteomes" id="UP000322110"/>
    </source>
</evidence>
<dbReference type="InterPro" id="IPR032710">
    <property type="entry name" value="NTF2-like_dom_sf"/>
</dbReference>
<sequence>MVMSRAIAAACALALITASTQPSAMPADAGASGRNQAIVVEAFEAWAAGSNVFADLLAPDVAWTVHGSGPAARSYRGRDDFVRQASQPLTSRLATPLVPKIHNIWAGGDTVVVRFEASATTTSGRPYSNQFVWIFRMKDGSVTEAEAFLDLAAYQEVIEQNEPRKP</sequence>
<dbReference type="PANTHER" id="PTHR41252">
    <property type="entry name" value="BLR2505 PROTEIN"/>
    <property type="match status" value="1"/>
</dbReference>
<dbReference type="SUPFAM" id="SSF54427">
    <property type="entry name" value="NTF2-like"/>
    <property type="match status" value="1"/>
</dbReference>
<accession>A0A5B2TEK0</accession>
<dbReference type="PANTHER" id="PTHR41252:SF1">
    <property type="entry name" value="BLR2505 PROTEIN"/>
    <property type="match status" value="1"/>
</dbReference>
<name>A0A5B2TEK0_9PROT</name>
<organism evidence="3 4">
    <name type="scientific">Teichococcus oryzae</name>
    <dbReference type="NCBI Taxonomy" id="1608942"/>
    <lineage>
        <taxon>Bacteria</taxon>
        <taxon>Pseudomonadati</taxon>
        <taxon>Pseudomonadota</taxon>
        <taxon>Alphaproteobacteria</taxon>
        <taxon>Acetobacterales</taxon>
        <taxon>Roseomonadaceae</taxon>
        <taxon>Roseomonas</taxon>
    </lineage>
</organism>
<proteinExistence type="predicted"/>
<evidence type="ECO:0000259" key="2">
    <source>
        <dbReference type="Pfam" id="PF12680"/>
    </source>
</evidence>
<protein>
    <submittedName>
        <fullName evidence="3">Nuclear transport factor 2 family protein</fullName>
    </submittedName>
</protein>
<keyword evidence="1" id="KW-0732">Signal</keyword>
<dbReference type="Proteomes" id="UP000322110">
    <property type="component" value="Unassembled WGS sequence"/>
</dbReference>
<feature type="chain" id="PRO_5022809161" evidence="1">
    <location>
        <begin position="25"/>
        <end position="166"/>
    </location>
</feature>
<dbReference type="Gene3D" id="3.10.450.50">
    <property type="match status" value="1"/>
</dbReference>